<comment type="caution">
    <text evidence="2">The sequence shown here is derived from an EMBL/GenBank/DDBJ whole genome shotgun (WGS) entry which is preliminary data.</text>
</comment>
<evidence type="ECO:0000259" key="1">
    <source>
        <dbReference type="Pfam" id="PF13340"/>
    </source>
</evidence>
<feature type="domain" description="Insertion element IS402-like" evidence="1">
    <location>
        <begin position="8"/>
        <end position="79"/>
    </location>
</feature>
<evidence type="ECO:0000313" key="3">
    <source>
        <dbReference type="Proteomes" id="UP000032025"/>
    </source>
</evidence>
<gene>
    <name evidence="2" type="ORF">SP6_12_00100</name>
</gene>
<name>A0A0C9MPI1_SPHPI</name>
<sequence length="97" mass="10930">MARHLFWLSDEARAAIGPHLPHGRPGKPPVDDRTVISGIMDVLKTGCRWRDVPAAYGPPSTIYNRYNRWASRGIWQRLFEKIAGAWPVIAADRSPLP</sequence>
<proteinExistence type="predicted"/>
<dbReference type="InterPro" id="IPR025161">
    <property type="entry name" value="IS402-like_dom"/>
</dbReference>
<dbReference type="Pfam" id="PF13340">
    <property type="entry name" value="DUF4096"/>
    <property type="match status" value="1"/>
</dbReference>
<dbReference type="InterPro" id="IPR052909">
    <property type="entry name" value="Transposase_6_like"/>
</dbReference>
<dbReference type="AlphaFoldDB" id="A0A0C9MPI1"/>
<dbReference type="PANTHER" id="PTHR46637">
    <property type="entry name" value="TIS1421-TRANSPOSASE PROTEIN A"/>
    <property type="match status" value="1"/>
</dbReference>
<accession>A0A0C9MPI1</accession>
<reference evidence="2 3" key="1">
    <citation type="submission" date="2014-08" db="EMBL/GenBank/DDBJ databases">
        <title>Whole genome shotgun sequence of Sphingomonas paucimobilis NBRC 13935.</title>
        <authorList>
            <person name="Hosoyama A."/>
            <person name="Hashimoto M."/>
            <person name="Hosoyama Y."/>
            <person name="Noguchi M."/>
            <person name="Uohara A."/>
            <person name="Ohji S."/>
            <person name="Katano-Makiyama Y."/>
            <person name="Ichikawa N."/>
            <person name="Kimura A."/>
            <person name="Yamazoe A."/>
            <person name="Fujita N."/>
        </authorList>
    </citation>
    <scope>NUCLEOTIDE SEQUENCE [LARGE SCALE GENOMIC DNA]</scope>
    <source>
        <strain evidence="2 3">NBRC 13935</strain>
    </source>
</reference>
<dbReference type="Proteomes" id="UP000032025">
    <property type="component" value="Unassembled WGS sequence"/>
</dbReference>
<dbReference type="PANTHER" id="PTHR46637:SF1">
    <property type="entry name" value="BLL5188 PROTEIN"/>
    <property type="match status" value="1"/>
</dbReference>
<organism evidence="2 3">
    <name type="scientific">Sphingomonas paucimobilis NBRC 13935</name>
    <dbReference type="NCBI Taxonomy" id="1219050"/>
    <lineage>
        <taxon>Bacteria</taxon>
        <taxon>Pseudomonadati</taxon>
        <taxon>Pseudomonadota</taxon>
        <taxon>Alphaproteobacteria</taxon>
        <taxon>Sphingomonadales</taxon>
        <taxon>Sphingomonadaceae</taxon>
        <taxon>Sphingomonas</taxon>
    </lineage>
</organism>
<evidence type="ECO:0000313" key="2">
    <source>
        <dbReference type="EMBL" id="GAN12616.1"/>
    </source>
</evidence>
<keyword evidence="3" id="KW-1185">Reference proteome</keyword>
<protein>
    <submittedName>
        <fullName evidence="2">DNA, contig: SP612</fullName>
    </submittedName>
</protein>
<dbReference type="EMBL" id="BBJS01000012">
    <property type="protein sequence ID" value="GAN12616.1"/>
    <property type="molecule type" value="Genomic_DNA"/>
</dbReference>